<evidence type="ECO:0000256" key="3">
    <source>
        <dbReference type="ARBA" id="ARBA00022795"/>
    </source>
</evidence>
<dbReference type="Pfam" id="PF02599">
    <property type="entry name" value="CsrA"/>
    <property type="match status" value="1"/>
</dbReference>
<keyword evidence="8" id="KW-1185">Reference proteome</keyword>
<dbReference type="GO" id="GO:0006109">
    <property type="term" value="P:regulation of carbohydrate metabolic process"/>
    <property type="evidence" value="ECO:0007669"/>
    <property type="project" value="InterPro"/>
</dbReference>
<dbReference type="GO" id="GO:0044781">
    <property type="term" value="P:bacterial-type flagellum organization"/>
    <property type="evidence" value="ECO:0007669"/>
    <property type="project" value="UniProtKB-KW"/>
</dbReference>
<dbReference type="GO" id="GO:0048027">
    <property type="term" value="F:mRNA 5'-UTR binding"/>
    <property type="evidence" value="ECO:0007669"/>
    <property type="project" value="UniProtKB-UniRule"/>
</dbReference>
<dbReference type="GO" id="GO:0006402">
    <property type="term" value="P:mRNA catabolic process"/>
    <property type="evidence" value="ECO:0007669"/>
    <property type="project" value="InterPro"/>
</dbReference>
<dbReference type="NCBIfam" id="NF002469">
    <property type="entry name" value="PRK01712.1"/>
    <property type="match status" value="1"/>
</dbReference>
<evidence type="ECO:0000256" key="2">
    <source>
        <dbReference type="ARBA" id="ARBA00022491"/>
    </source>
</evidence>
<dbReference type="PANTHER" id="PTHR34984:SF1">
    <property type="entry name" value="CARBON STORAGE REGULATOR"/>
    <property type="match status" value="1"/>
</dbReference>
<dbReference type="NCBIfam" id="TIGR00202">
    <property type="entry name" value="csrA"/>
    <property type="match status" value="1"/>
</dbReference>
<keyword evidence="4 6" id="KW-0810">Translation regulation</keyword>
<dbReference type="InterPro" id="IPR003751">
    <property type="entry name" value="CsrA"/>
</dbReference>
<dbReference type="Gene3D" id="2.60.40.4380">
    <property type="entry name" value="Translational regulator CsrA"/>
    <property type="match status" value="1"/>
</dbReference>
<keyword evidence="3 6" id="KW-1005">Bacterial flagellum biogenesis</keyword>
<evidence type="ECO:0000256" key="1">
    <source>
        <dbReference type="ARBA" id="ARBA00022490"/>
    </source>
</evidence>
<dbReference type="HAMAP" id="MF_00167">
    <property type="entry name" value="CsrA"/>
    <property type="match status" value="1"/>
</dbReference>
<dbReference type="FunFam" id="2.60.40.4380:FF:000002">
    <property type="entry name" value="Translational regulator CsrA"/>
    <property type="match status" value="1"/>
</dbReference>
<keyword evidence="5 6" id="KW-0694">RNA-binding</keyword>
<dbReference type="RefSeq" id="WP_078809347.1">
    <property type="nucleotide sequence ID" value="NZ_FUWM01000006.1"/>
</dbReference>
<keyword evidence="1 6" id="KW-0963">Cytoplasm</keyword>
<comment type="function">
    <text evidence="6">A translational regulator that binds mRNA to regulate translation initiation and/or mRNA stability. Usually binds in the 5'-UTR at or near the Shine-Dalgarno sequence preventing ribosome-binding, thus repressing translation. Its main target seems to be the major flagellin gene, while its function is anatagonized by FliW.</text>
</comment>
<protein>
    <recommendedName>
        <fullName evidence="6">Translational regulator CsrA</fullName>
    </recommendedName>
</protein>
<dbReference type="Proteomes" id="UP000190625">
    <property type="component" value="Unassembled WGS sequence"/>
</dbReference>
<comment type="subcellular location">
    <subcellularLocation>
        <location evidence="6">Cytoplasm</location>
    </subcellularLocation>
</comment>
<dbReference type="SUPFAM" id="SSF117130">
    <property type="entry name" value="CsrA-like"/>
    <property type="match status" value="1"/>
</dbReference>
<dbReference type="AlphaFoldDB" id="A0A1T4KP14"/>
<dbReference type="InterPro" id="IPR036107">
    <property type="entry name" value="CsrA_sf"/>
</dbReference>
<keyword evidence="2 6" id="KW-0678">Repressor</keyword>
<dbReference type="GO" id="GO:0045947">
    <property type="term" value="P:negative regulation of translational initiation"/>
    <property type="evidence" value="ECO:0007669"/>
    <property type="project" value="UniProtKB-UniRule"/>
</dbReference>
<dbReference type="GO" id="GO:1902208">
    <property type="term" value="P:regulation of bacterial-type flagellum assembly"/>
    <property type="evidence" value="ECO:0007669"/>
    <property type="project" value="UniProtKB-UniRule"/>
</dbReference>
<comment type="subunit">
    <text evidence="6">Homodimer; the beta-strands of each monomer intercalate to form a hydrophobic core, while the alpha-helices form wings that extend away from the core.</text>
</comment>
<organism evidence="7 8">
    <name type="scientific">Selenihalanaerobacter shriftii</name>
    <dbReference type="NCBI Taxonomy" id="142842"/>
    <lineage>
        <taxon>Bacteria</taxon>
        <taxon>Bacillati</taxon>
        <taxon>Bacillota</taxon>
        <taxon>Clostridia</taxon>
        <taxon>Halanaerobiales</taxon>
        <taxon>Halobacteroidaceae</taxon>
        <taxon>Selenihalanaerobacter</taxon>
    </lineage>
</organism>
<accession>A0A1T4KP14</accession>
<comment type="similarity">
    <text evidence="6">Belongs to the CsrA/RsmA family.</text>
</comment>
<evidence type="ECO:0000256" key="4">
    <source>
        <dbReference type="ARBA" id="ARBA00022845"/>
    </source>
</evidence>
<proteinExistence type="inferred from homology"/>
<reference evidence="8" key="1">
    <citation type="submission" date="2017-02" db="EMBL/GenBank/DDBJ databases">
        <authorList>
            <person name="Varghese N."/>
            <person name="Submissions S."/>
        </authorList>
    </citation>
    <scope>NUCLEOTIDE SEQUENCE [LARGE SCALE GENOMIC DNA]</scope>
    <source>
        <strain evidence="8">ATCC BAA-73</strain>
    </source>
</reference>
<dbReference type="OrthoDB" id="9809061at2"/>
<evidence type="ECO:0000256" key="6">
    <source>
        <dbReference type="HAMAP-Rule" id="MF_00167"/>
    </source>
</evidence>
<dbReference type="GO" id="GO:0005829">
    <property type="term" value="C:cytosol"/>
    <property type="evidence" value="ECO:0007669"/>
    <property type="project" value="TreeGrafter"/>
</dbReference>
<dbReference type="EMBL" id="FUWM01000006">
    <property type="protein sequence ID" value="SJZ44141.1"/>
    <property type="molecule type" value="Genomic_DNA"/>
</dbReference>
<evidence type="ECO:0000313" key="8">
    <source>
        <dbReference type="Proteomes" id="UP000190625"/>
    </source>
</evidence>
<dbReference type="STRING" id="142842.SAMN02745118_00857"/>
<name>A0A1T4KP14_9FIRM</name>
<evidence type="ECO:0000313" key="7">
    <source>
        <dbReference type="EMBL" id="SJZ44141.1"/>
    </source>
</evidence>
<gene>
    <name evidence="6" type="primary">csrA</name>
    <name evidence="7" type="ORF">SAMN02745118_00857</name>
</gene>
<dbReference type="PANTHER" id="PTHR34984">
    <property type="entry name" value="CARBON STORAGE REGULATOR"/>
    <property type="match status" value="1"/>
</dbReference>
<evidence type="ECO:0000256" key="5">
    <source>
        <dbReference type="ARBA" id="ARBA00022884"/>
    </source>
</evidence>
<sequence>MLVLTRKKDESIMLGDDIEITIVDVGGGQVQLGIDAPQDVEIYRKEIYEEIKAENKEAAAVKVKNLSDILKFGDKSSKKGKL</sequence>